<gene>
    <name evidence="2" type="ORF">METZ01_LOCUS212269</name>
</gene>
<organism evidence="2">
    <name type="scientific">marine metagenome</name>
    <dbReference type="NCBI Taxonomy" id="408172"/>
    <lineage>
        <taxon>unclassified sequences</taxon>
        <taxon>metagenomes</taxon>
        <taxon>ecological metagenomes</taxon>
    </lineage>
</organism>
<name>A0A382F9S1_9ZZZZ</name>
<evidence type="ECO:0000313" key="2">
    <source>
        <dbReference type="EMBL" id="SVB59415.1"/>
    </source>
</evidence>
<dbReference type="InterPro" id="IPR036188">
    <property type="entry name" value="FAD/NAD-bd_sf"/>
</dbReference>
<dbReference type="Gene3D" id="3.50.50.60">
    <property type="entry name" value="FAD/NAD(P)-binding domain"/>
    <property type="match status" value="1"/>
</dbReference>
<evidence type="ECO:0008006" key="3">
    <source>
        <dbReference type="Google" id="ProtNLM"/>
    </source>
</evidence>
<dbReference type="Pfam" id="PF13450">
    <property type="entry name" value="NAD_binding_8"/>
    <property type="match status" value="1"/>
</dbReference>
<keyword evidence="1" id="KW-0812">Transmembrane</keyword>
<proteinExistence type="predicted"/>
<keyword evidence="1" id="KW-1133">Transmembrane helix</keyword>
<feature type="non-terminal residue" evidence="2">
    <location>
        <position position="43"/>
    </location>
</feature>
<dbReference type="AlphaFoldDB" id="A0A382F9S1"/>
<feature type="transmembrane region" description="Helical" evidence="1">
    <location>
        <begin position="6"/>
        <end position="24"/>
    </location>
</feature>
<evidence type="ECO:0000256" key="1">
    <source>
        <dbReference type="SAM" id="Phobius"/>
    </source>
</evidence>
<protein>
    <recommendedName>
        <fullName evidence="3">FAD-binding domain-containing protein</fullName>
    </recommendedName>
</protein>
<dbReference type="SUPFAM" id="SSF51905">
    <property type="entry name" value="FAD/NAD(P)-binding domain"/>
    <property type="match status" value="1"/>
</dbReference>
<reference evidence="2" key="1">
    <citation type="submission" date="2018-05" db="EMBL/GenBank/DDBJ databases">
        <authorList>
            <person name="Lanie J.A."/>
            <person name="Ng W.-L."/>
            <person name="Kazmierczak K.M."/>
            <person name="Andrzejewski T.M."/>
            <person name="Davidsen T.M."/>
            <person name="Wayne K.J."/>
            <person name="Tettelin H."/>
            <person name="Glass J.I."/>
            <person name="Rusch D."/>
            <person name="Podicherti R."/>
            <person name="Tsui H.-C.T."/>
            <person name="Winkler M.E."/>
        </authorList>
    </citation>
    <scope>NUCLEOTIDE SEQUENCE</scope>
</reference>
<sequence>MTSNNQEILVIGGGIGGLTLALALHARSLSCQIFEAAPEFTPL</sequence>
<accession>A0A382F9S1</accession>
<dbReference type="EMBL" id="UINC01048640">
    <property type="protein sequence ID" value="SVB59415.1"/>
    <property type="molecule type" value="Genomic_DNA"/>
</dbReference>
<keyword evidence="1" id="KW-0472">Membrane</keyword>